<name>A0A7J5U1H8_9BACT</name>
<keyword evidence="1" id="KW-0472">Membrane</keyword>
<dbReference type="EMBL" id="WELI01000002">
    <property type="protein sequence ID" value="KAB7731659.1"/>
    <property type="molecule type" value="Genomic_DNA"/>
</dbReference>
<keyword evidence="1" id="KW-1133">Transmembrane helix</keyword>
<dbReference type="RefSeq" id="WP_185155429.1">
    <property type="nucleotide sequence ID" value="NZ_WELI01000002.1"/>
</dbReference>
<reference evidence="2 3" key="1">
    <citation type="submission" date="2019-10" db="EMBL/GenBank/DDBJ databases">
        <title>Rudanella paleaurantiibacter sp. nov., isolated from sludge.</title>
        <authorList>
            <person name="Xu S.Q."/>
        </authorList>
    </citation>
    <scope>NUCLEOTIDE SEQUENCE [LARGE SCALE GENOMIC DNA]</scope>
    <source>
        <strain evidence="2 3">HX-22-17</strain>
    </source>
</reference>
<proteinExistence type="predicted"/>
<dbReference type="Proteomes" id="UP000488299">
    <property type="component" value="Unassembled WGS sequence"/>
</dbReference>
<gene>
    <name evidence="2" type="ORF">F5984_05370</name>
</gene>
<sequence>MRKKTMDKSRANQPLDDFFRRKLENATVKPSADGWSRLESKMQVSRPLTSETTTSRVRPLWYWSAAAACVLIMFWLRPPIDSKQPDFSIASGRKPAQEVPINTPKPALDRSLAVDKSDAVAGIQNERTVQQSIAPVSESKKVAIPKEPVVSSDQHQSEVVAVVEKPVPTVEEGRVRQIGEKNDHLAYSNQNESPLPVGAKTSETERTLIVSVAEPASRATLIDEPIVETSSSQGMGSRKINRMFQQIRRLKNGEGIARANPDIEYDEESGLLDRLVRTARFKDNHSKSEKQ</sequence>
<comment type="caution">
    <text evidence="2">The sequence shown here is derived from an EMBL/GenBank/DDBJ whole genome shotgun (WGS) entry which is preliminary data.</text>
</comment>
<dbReference type="AlphaFoldDB" id="A0A7J5U1H8"/>
<evidence type="ECO:0000313" key="2">
    <source>
        <dbReference type="EMBL" id="KAB7731659.1"/>
    </source>
</evidence>
<organism evidence="2 3">
    <name type="scientific">Rudanella paleaurantiibacter</name>
    <dbReference type="NCBI Taxonomy" id="2614655"/>
    <lineage>
        <taxon>Bacteria</taxon>
        <taxon>Pseudomonadati</taxon>
        <taxon>Bacteroidota</taxon>
        <taxon>Cytophagia</taxon>
        <taxon>Cytophagales</taxon>
        <taxon>Cytophagaceae</taxon>
        <taxon>Rudanella</taxon>
    </lineage>
</organism>
<evidence type="ECO:0000313" key="3">
    <source>
        <dbReference type="Proteomes" id="UP000488299"/>
    </source>
</evidence>
<accession>A0A7J5U1H8</accession>
<feature type="transmembrane region" description="Helical" evidence="1">
    <location>
        <begin position="60"/>
        <end position="76"/>
    </location>
</feature>
<evidence type="ECO:0000256" key="1">
    <source>
        <dbReference type="SAM" id="Phobius"/>
    </source>
</evidence>
<protein>
    <submittedName>
        <fullName evidence="2">Uncharacterized protein</fullName>
    </submittedName>
</protein>
<keyword evidence="1" id="KW-0812">Transmembrane</keyword>
<keyword evidence="3" id="KW-1185">Reference proteome</keyword>